<organism evidence="2 3">
    <name type="scientific">Melittangium boletus DSM 14713</name>
    <dbReference type="NCBI Taxonomy" id="1294270"/>
    <lineage>
        <taxon>Bacteria</taxon>
        <taxon>Pseudomonadati</taxon>
        <taxon>Myxococcota</taxon>
        <taxon>Myxococcia</taxon>
        <taxon>Myxococcales</taxon>
        <taxon>Cystobacterineae</taxon>
        <taxon>Archangiaceae</taxon>
        <taxon>Melittangium</taxon>
    </lineage>
</organism>
<keyword evidence="3" id="KW-1185">Reference proteome</keyword>
<dbReference type="EMBL" id="CP022163">
    <property type="protein sequence ID" value="ATB33944.1"/>
    <property type="molecule type" value="Genomic_DNA"/>
</dbReference>
<dbReference type="KEGG" id="mbd:MEBOL_007445"/>
<proteinExistence type="predicted"/>
<feature type="transmembrane region" description="Helical" evidence="1">
    <location>
        <begin position="209"/>
        <end position="229"/>
    </location>
</feature>
<keyword evidence="1" id="KW-0812">Transmembrane</keyword>
<evidence type="ECO:0000313" key="2">
    <source>
        <dbReference type="EMBL" id="ATB33944.1"/>
    </source>
</evidence>
<accession>A0A250IQC8</accession>
<feature type="transmembrane region" description="Helical" evidence="1">
    <location>
        <begin position="391"/>
        <end position="411"/>
    </location>
</feature>
<evidence type="ECO:0000256" key="1">
    <source>
        <dbReference type="SAM" id="Phobius"/>
    </source>
</evidence>
<keyword evidence="1" id="KW-0472">Membrane</keyword>
<evidence type="ECO:0000313" key="3">
    <source>
        <dbReference type="Proteomes" id="UP000217289"/>
    </source>
</evidence>
<name>A0A250IQC8_9BACT</name>
<feature type="transmembrane region" description="Helical" evidence="1">
    <location>
        <begin position="289"/>
        <end position="307"/>
    </location>
</feature>
<reference evidence="2 3" key="1">
    <citation type="submission" date="2017-06" db="EMBL/GenBank/DDBJ databases">
        <authorList>
            <person name="Kim H.J."/>
            <person name="Triplett B.A."/>
        </authorList>
    </citation>
    <scope>NUCLEOTIDE SEQUENCE [LARGE SCALE GENOMIC DNA]</scope>
    <source>
        <strain evidence="2 3">DSM 14713</strain>
    </source>
</reference>
<sequence length="431" mass="48437">MSEGPVLDTEGASQLESTANRRRRSLGVLVCNETNRRLIIQAQDGSSLKLILSPLERARRLTKAEEHRFELKQYEQQGYVSLAPEPDETLVHCSNLLGVVRWWYLAFFPFVGLLGGLDQLYWVVGGGFLLVLVGLNLLLQWRKTLNSSLRSVASWVRQQVSLLLVLVIGVVLPSTMSLFSTELWSHLKLAHQQALLGDPALHRELVGHLLPLLLIVTLSLLPVLLFFAFDRQHVASLRHMFVSQIFRFDSTITTRRDIESKYGHLMDDAYGADVGSNAERLLPTRRSPLFVSTLMLTIGWTLTILCVDSPAGGPRAMAAVLTPPRSMLTFAFLGAYFYALQAVFRSYVRRDLQPKSYSHISIRIVTVMILAWALSGMALNMKGANQNWLRALVFLIGIVPETGLVLIYDFVHKLRRGHKCRATAKLTPSRH</sequence>
<keyword evidence="1" id="KW-1133">Transmembrane helix</keyword>
<feature type="transmembrane region" description="Helical" evidence="1">
    <location>
        <begin position="327"/>
        <end position="348"/>
    </location>
</feature>
<dbReference type="OrthoDB" id="6503540at2"/>
<gene>
    <name evidence="2" type="ORF">MEBOL_007445</name>
</gene>
<feature type="transmembrane region" description="Helical" evidence="1">
    <location>
        <begin position="120"/>
        <end position="139"/>
    </location>
</feature>
<protein>
    <submittedName>
        <fullName evidence="2">Uncharacterized protein</fullName>
    </submittedName>
</protein>
<dbReference type="AlphaFoldDB" id="A0A250IQC8"/>
<feature type="transmembrane region" description="Helical" evidence="1">
    <location>
        <begin position="160"/>
        <end position="179"/>
    </location>
</feature>
<feature type="transmembrane region" description="Helical" evidence="1">
    <location>
        <begin position="360"/>
        <end position="379"/>
    </location>
</feature>
<dbReference type="Proteomes" id="UP000217289">
    <property type="component" value="Chromosome"/>
</dbReference>